<sequence>MRIRATVAAVSGALALSALAVPAAQADDTSSRSADRGFTAFQSVPGDQAKRTVGAAAKSAKVKITKATVNSGKPIVLGTSAKKKVSFSVTASDPSGIGGAAPFIWHGKSVNKGIGFGPDEKGFSCKVANATTTTCKGTITLDPKLLLNSDAANWNVGVVAVTMKGEEVQRDSVAKVRVQRLSKLTANASPEPVKKGKTITVTGKLTRANWETYKYQGYSKQSVKLQFKKKGAKTYKNIKTVKSSSTGALKTTVKATVDGHWRYSFAGTASTPAVTSAADYLDVK</sequence>
<accession>A0ABC8BVC6</accession>
<feature type="chain" id="PRO_5044870337" evidence="2">
    <location>
        <begin position="27"/>
        <end position="284"/>
    </location>
</feature>
<evidence type="ECO:0000256" key="2">
    <source>
        <dbReference type="SAM" id="SignalP"/>
    </source>
</evidence>
<feature type="signal peptide" evidence="2">
    <location>
        <begin position="1"/>
        <end position="26"/>
    </location>
</feature>
<keyword evidence="2" id="KW-0732">Signal</keyword>
<gene>
    <name evidence="3" type="ORF">B7C62_20075</name>
</gene>
<dbReference type="EMBL" id="CP020563">
    <property type="protein sequence ID" value="ARF74276.1"/>
    <property type="molecule type" value="Genomic_DNA"/>
</dbReference>
<evidence type="ECO:0000313" key="3">
    <source>
        <dbReference type="EMBL" id="ARF74276.1"/>
    </source>
</evidence>
<name>A0ABC8BVC6_9ACTN</name>
<organism evidence="3 4">
    <name type="scientific">Kitasatospora albolonga</name>
    <dbReference type="NCBI Taxonomy" id="68173"/>
    <lineage>
        <taxon>Bacteria</taxon>
        <taxon>Bacillati</taxon>
        <taxon>Actinomycetota</taxon>
        <taxon>Actinomycetes</taxon>
        <taxon>Kitasatosporales</taxon>
        <taxon>Streptomycetaceae</taxon>
        <taxon>Kitasatospora</taxon>
    </lineage>
</organism>
<proteinExistence type="predicted"/>
<protein>
    <submittedName>
        <fullName evidence="3">Calcium-binding protein</fullName>
    </submittedName>
</protein>
<evidence type="ECO:0000313" key="4">
    <source>
        <dbReference type="Proteomes" id="UP000192251"/>
    </source>
</evidence>
<dbReference type="PROSITE" id="PS50935">
    <property type="entry name" value="SSB"/>
    <property type="match status" value="1"/>
</dbReference>
<evidence type="ECO:0000256" key="1">
    <source>
        <dbReference type="PROSITE-ProRule" id="PRU00252"/>
    </source>
</evidence>
<keyword evidence="4" id="KW-1185">Reference proteome</keyword>
<dbReference type="InterPro" id="IPR000424">
    <property type="entry name" value="Primosome_PriB/ssb"/>
</dbReference>
<dbReference type="GO" id="GO:0003677">
    <property type="term" value="F:DNA binding"/>
    <property type="evidence" value="ECO:0007669"/>
    <property type="project" value="UniProtKB-UniRule"/>
</dbReference>
<dbReference type="Proteomes" id="UP000192251">
    <property type="component" value="Chromosome"/>
</dbReference>
<reference evidence="3 4" key="1">
    <citation type="submission" date="2017-04" db="EMBL/GenBank/DDBJ databases">
        <title>The complete genome sequence of Streptomyces albolongus YIM 101047, the producer of novel bafilomycins and novel odoriferous sesquiterpenoids.</title>
        <authorList>
            <person name="Yin M."/>
            <person name="Jiang Y."/>
        </authorList>
    </citation>
    <scope>NUCLEOTIDE SEQUENCE [LARGE SCALE GENOMIC DNA]</scope>
    <source>
        <strain evidence="3 4">YIM 101047</strain>
    </source>
</reference>
<dbReference type="RefSeq" id="WP_084748198.1">
    <property type="nucleotide sequence ID" value="NZ_CP020563.1"/>
</dbReference>
<keyword evidence="1" id="KW-0238">DNA-binding</keyword>
<dbReference type="KEGG" id="kab:B7C62_20075"/>
<dbReference type="AlphaFoldDB" id="A0ABC8BVC6"/>